<keyword evidence="1" id="KW-0732">Signal</keyword>
<reference evidence="2" key="1">
    <citation type="submission" date="2021-01" db="EMBL/GenBank/DDBJ databases">
        <authorList>
            <person name="Corre E."/>
            <person name="Pelletier E."/>
            <person name="Niang G."/>
            <person name="Scheremetjew M."/>
            <person name="Finn R."/>
            <person name="Kale V."/>
            <person name="Holt S."/>
            <person name="Cochrane G."/>
            <person name="Meng A."/>
            <person name="Brown T."/>
            <person name="Cohen L."/>
        </authorList>
    </citation>
    <scope>NUCLEOTIDE SEQUENCE</scope>
    <source>
        <strain evidence="2">CCMP 769</strain>
    </source>
</reference>
<evidence type="ECO:0000313" key="2">
    <source>
        <dbReference type="EMBL" id="CAE0049221.1"/>
    </source>
</evidence>
<feature type="signal peptide" evidence="1">
    <location>
        <begin position="1"/>
        <end position="18"/>
    </location>
</feature>
<dbReference type="EMBL" id="HBHW01022476">
    <property type="protein sequence ID" value="CAE0049221.1"/>
    <property type="molecule type" value="Transcribed_RNA"/>
</dbReference>
<feature type="chain" id="PRO_5030766559" evidence="1">
    <location>
        <begin position="19"/>
        <end position="410"/>
    </location>
</feature>
<organism evidence="2">
    <name type="scientific">Rhodosorus marinus</name>
    <dbReference type="NCBI Taxonomy" id="101924"/>
    <lineage>
        <taxon>Eukaryota</taxon>
        <taxon>Rhodophyta</taxon>
        <taxon>Stylonematophyceae</taxon>
        <taxon>Stylonematales</taxon>
        <taxon>Stylonemataceae</taxon>
        <taxon>Rhodosorus</taxon>
    </lineage>
</organism>
<proteinExistence type="predicted"/>
<sequence>MRPLVVVFAVTLAVLVSADWEFDVENQYISRCPEDANGNLTEDFEVMSSRPLCSYECHDFVEGVDELYKELARVVDCHRETLEFSLACYLDPDHSWRCKGLDPDLFQPKNQSDVENELASTWGKSFRRVFYQYSCKTYINGKKKICASSKAVMEIVNGVASACAKRDPSELEKVVMSENVLSCDSPHTLPISSNQYDPDVLDEVEDPPPVDNPDTCPTQCTRGEKEELYAYYNDLIADLQEISDEMFADHNAMGVLSLDIFQRASGSVGHRADWMRKFDLLMERRRTTKIRGDEAKDRLEEVQADLENLVALNPWLEPSQSRLQVVPRRIRTTERQTRSIHRCVDKDSCVAHIWKKRIWLHNQCRSVCVSYLCSDRLTFRYCFQKTLQWGLTNKKCHANQYTRRKCFTYD</sequence>
<name>A0A7S2ZRN2_9RHOD</name>
<gene>
    <name evidence="2" type="ORF">RMAR00112_LOCUS17219</name>
</gene>
<protein>
    <submittedName>
        <fullName evidence="2">Uncharacterized protein</fullName>
    </submittedName>
</protein>
<evidence type="ECO:0000256" key="1">
    <source>
        <dbReference type="SAM" id="SignalP"/>
    </source>
</evidence>
<accession>A0A7S2ZRN2</accession>
<dbReference type="AlphaFoldDB" id="A0A7S2ZRN2"/>